<dbReference type="PANTHER" id="PTHR45628">
    <property type="entry name" value="VOLTAGE-DEPENDENT CALCIUM CHANNEL TYPE A SUBUNIT ALPHA-1"/>
    <property type="match status" value="1"/>
</dbReference>
<comment type="subcellular location">
    <subcellularLocation>
        <location evidence="1 18">Membrane</location>
        <topology evidence="1 18">Multi-pass membrane protein</topology>
    </subcellularLocation>
</comment>
<reference evidence="22 23" key="1">
    <citation type="submission" date="2019-03" db="EMBL/GenBank/DDBJ databases">
        <title>An improved genome assembly of the fluke Schistosoma japonicum.</title>
        <authorList>
            <person name="Hu W."/>
            <person name="Luo F."/>
            <person name="Yin M."/>
            <person name="Mo X."/>
            <person name="Sun C."/>
            <person name="Wu Q."/>
            <person name="Zhu B."/>
            <person name="Xiang M."/>
            <person name="Wang J."/>
            <person name="Wang Y."/>
            <person name="Zhang T."/>
            <person name="Xu B."/>
            <person name="Zheng H."/>
            <person name="Feng Z."/>
        </authorList>
    </citation>
    <scope>NUCLEOTIDE SEQUENCE [LARGE SCALE GENOMIC DNA]</scope>
    <source>
        <strain evidence="22">HuSjv2</strain>
        <tissue evidence="22">Worms</tissue>
    </source>
</reference>
<feature type="domain" description="EF-hand" evidence="21">
    <location>
        <begin position="1012"/>
        <end position="1047"/>
    </location>
</feature>
<keyword evidence="8" id="KW-0677">Repeat</keyword>
<feature type="transmembrane region" description="Helical" evidence="20">
    <location>
        <begin position="973"/>
        <end position="996"/>
    </location>
</feature>
<dbReference type="GO" id="GO:0005509">
    <property type="term" value="F:calcium ion binding"/>
    <property type="evidence" value="ECO:0007669"/>
    <property type="project" value="InterPro"/>
</dbReference>
<accession>A0A4Z2DID1</accession>
<feature type="binding site" evidence="17">
    <location>
        <position position="638"/>
    </location>
    <ligand>
        <name>Ca(2+)</name>
        <dbReference type="ChEBI" id="CHEBI:29108"/>
    </ligand>
</feature>
<keyword evidence="3" id="KW-0597">Phosphoprotein</keyword>
<keyword evidence="7 17" id="KW-0479">Metal-binding</keyword>
<proteinExistence type="inferred from homology"/>
<evidence type="ECO:0000256" key="3">
    <source>
        <dbReference type="ARBA" id="ARBA00022553"/>
    </source>
</evidence>
<feature type="transmembrane region" description="Helical" evidence="20">
    <location>
        <begin position="748"/>
        <end position="766"/>
    </location>
</feature>
<feature type="transmembrane region" description="Helical" evidence="20">
    <location>
        <begin position="413"/>
        <end position="432"/>
    </location>
</feature>
<dbReference type="InterPro" id="IPR005821">
    <property type="entry name" value="Ion_trans_dom"/>
</dbReference>
<organism evidence="22 23">
    <name type="scientific">Schistosoma japonicum</name>
    <name type="common">Blood fluke</name>
    <dbReference type="NCBI Taxonomy" id="6182"/>
    <lineage>
        <taxon>Eukaryota</taxon>
        <taxon>Metazoa</taxon>
        <taxon>Spiralia</taxon>
        <taxon>Lophotrochozoa</taxon>
        <taxon>Platyhelminthes</taxon>
        <taxon>Trematoda</taxon>
        <taxon>Digenea</taxon>
        <taxon>Strigeidida</taxon>
        <taxon>Schistosomatoidea</taxon>
        <taxon>Schistosomatidae</taxon>
        <taxon>Schistosoma</taxon>
    </lineage>
</organism>
<dbReference type="InterPro" id="IPR050599">
    <property type="entry name" value="VDCC_alpha-1_subunit"/>
</dbReference>
<dbReference type="PRINTS" id="PR00167">
    <property type="entry name" value="CACHANNEL"/>
</dbReference>
<dbReference type="Gene3D" id="1.20.120.350">
    <property type="entry name" value="Voltage-gated potassium channels. Chain C"/>
    <property type="match status" value="3"/>
</dbReference>
<evidence type="ECO:0000256" key="1">
    <source>
        <dbReference type="ARBA" id="ARBA00004141"/>
    </source>
</evidence>
<dbReference type="InterPro" id="IPR002077">
    <property type="entry name" value="VDCCAlpha1"/>
</dbReference>
<feature type="transmembrane region" description="Helical" evidence="20">
    <location>
        <begin position="886"/>
        <end position="904"/>
    </location>
</feature>
<evidence type="ECO:0000256" key="5">
    <source>
        <dbReference type="ARBA" id="ARBA00022673"/>
    </source>
</evidence>
<feature type="transmembrane region" description="Helical" evidence="20">
    <location>
        <begin position="253"/>
        <end position="280"/>
    </location>
</feature>
<dbReference type="FunFam" id="1.10.238.10:FF:000063">
    <property type="entry name" value="Voltage-dependent N-type calcium channel subunit alpha"/>
    <property type="match status" value="1"/>
</dbReference>
<keyword evidence="2" id="KW-0813">Transport</keyword>
<dbReference type="InterPro" id="IPR027359">
    <property type="entry name" value="Volt_channel_dom_sf"/>
</dbReference>
<dbReference type="InterPro" id="IPR002048">
    <property type="entry name" value="EF_hand_dom"/>
</dbReference>
<evidence type="ECO:0000313" key="22">
    <source>
        <dbReference type="EMBL" id="TNN16202.1"/>
    </source>
</evidence>
<evidence type="ECO:0000256" key="18">
    <source>
        <dbReference type="RuleBase" id="RU003808"/>
    </source>
</evidence>
<evidence type="ECO:0000256" key="4">
    <source>
        <dbReference type="ARBA" id="ARBA00022568"/>
    </source>
</evidence>
<evidence type="ECO:0000256" key="16">
    <source>
        <dbReference type="ARBA" id="ARBA00069462"/>
    </source>
</evidence>
<keyword evidence="12" id="KW-0406">Ion transport</keyword>
<dbReference type="STRING" id="6182.A0A4Z2DID1"/>
<dbReference type="Gene3D" id="1.10.287.70">
    <property type="match status" value="3"/>
</dbReference>
<feature type="transmembrane region" description="Helical" evidence="20">
    <location>
        <begin position="485"/>
        <end position="503"/>
    </location>
</feature>
<evidence type="ECO:0000256" key="20">
    <source>
        <dbReference type="SAM" id="Phobius"/>
    </source>
</evidence>
<dbReference type="EMBL" id="SKCS01000124">
    <property type="protein sequence ID" value="TNN16202.1"/>
    <property type="molecule type" value="Genomic_DNA"/>
</dbReference>
<evidence type="ECO:0000256" key="9">
    <source>
        <dbReference type="ARBA" id="ARBA00022837"/>
    </source>
</evidence>
<dbReference type="FunFam" id="1.10.287.70:FF:000059">
    <property type="entry name" value="Voltage-dependent N-type calcium channel subunit alpha"/>
    <property type="match status" value="1"/>
</dbReference>
<keyword evidence="4 18" id="KW-0109">Calcium transport</keyword>
<keyword evidence="9 17" id="KW-0106">Calcium</keyword>
<keyword evidence="5 18" id="KW-0107">Calcium channel</keyword>
<evidence type="ECO:0000313" key="23">
    <source>
        <dbReference type="Proteomes" id="UP000311919"/>
    </source>
</evidence>
<comment type="similarity">
    <text evidence="18">Belongs to the calcium channel alpha-1 subunit (TC 1.A.1.11) family.</text>
</comment>
<keyword evidence="6 20" id="KW-0812">Transmembrane</keyword>
<keyword evidence="14" id="KW-0325">Glycoprotein</keyword>
<dbReference type="FunFam" id="1.20.120.350:FF:000001">
    <property type="entry name" value="Voltage-dependent L-type calcium channel subunit alpha"/>
    <property type="match status" value="1"/>
</dbReference>
<protein>
    <recommendedName>
        <fullName evidence="16">Voltage-dependent calcium channel type A subunit alpha-1</fullName>
    </recommendedName>
</protein>
<dbReference type="GO" id="GO:0007268">
    <property type="term" value="P:chemical synaptic transmission"/>
    <property type="evidence" value="ECO:0007669"/>
    <property type="project" value="TreeGrafter"/>
</dbReference>
<feature type="binding site" evidence="17">
    <location>
        <position position="233"/>
    </location>
    <ligand>
        <name>Ca(2+)</name>
        <dbReference type="ChEBI" id="CHEBI:29108"/>
    </ligand>
</feature>
<evidence type="ECO:0000256" key="7">
    <source>
        <dbReference type="ARBA" id="ARBA00022723"/>
    </source>
</evidence>
<keyword evidence="11 20" id="KW-1133">Transmembrane helix</keyword>
<evidence type="ECO:0000256" key="2">
    <source>
        <dbReference type="ARBA" id="ARBA00022448"/>
    </source>
</evidence>
<dbReference type="GO" id="GO:0098703">
    <property type="term" value="P:calcium ion import across plasma membrane"/>
    <property type="evidence" value="ECO:0007669"/>
    <property type="project" value="TreeGrafter"/>
</dbReference>
<gene>
    <name evidence="22" type="ORF">EWB00_000632</name>
</gene>
<feature type="transmembrane region" description="Helical" evidence="20">
    <location>
        <begin position="179"/>
        <end position="201"/>
    </location>
</feature>
<feature type="transmembrane region" description="Helical" evidence="20">
    <location>
        <begin position="792"/>
        <end position="814"/>
    </location>
</feature>
<evidence type="ECO:0000256" key="10">
    <source>
        <dbReference type="ARBA" id="ARBA00022882"/>
    </source>
</evidence>
<name>A0A4Z2DID1_SCHJA</name>
<evidence type="ECO:0000256" key="15">
    <source>
        <dbReference type="ARBA" id="ARBA00023303"/>
    </source>
</evidence>
<dbReference type="PROSITE" id="PS50222">
    <property type="entry name" value="EF_HAND_2"/>
    <property type="match status" value="1"/>
</dbReference>
<dbReference type="FunFam" id="1.20.120.350:FF:000011">
    <property type="entry name" value="Voltage-dependent N-type calcium channel subunit alpha"/>
    <property type="match status" value="1"/>
</dbReference>
<dbReference type="Pfam" id="PF00520">
    <property type="entry name" value="Ion_trans"/>
    <property type="match status" value="3"/>
</dbReference>
<dbReference type="Pfam" id="PF08763">
    <property type="entry name" value="Ca_chan_IQ"/>
    <property type="match status" value="1"/>
</dbReference>
<dbReference type="InterPro" id="IPR014873">
    <property type="entry name" value="VDCC_a1su_IQ"/>
</dbReference>
<dbReference type="PANTHER" id="PTHR45628:SF7">
    <property type="entry name" value="VOLTAGE-DEPENDENT CALCIUM CHANNEL TYPE A SUBUNIT ALPHA-1"/>
    <property type="match status" value="1"/>
</dbReference>
<feature type="transmembrane region" description="Helical" evidence="20">
    <location>
        <begin position="452"/>
        <end position="473"/>
    </location>
</feature>
<evidence type="ECO:0000256" key="14">
    <source>
        <dbReference type="ARBA" id="ARBA00023180"/>
    </source>
</evidence>
<keyword evidence="10 18" id="KW-0851">Voltage-gated channel</keyword>
<feature type="region of interest" description="Disordered" evidence="19">
    <location>
        <begin position="296"/>
        <end position="316"/>
    </location>
</feature>
<evidence type="ECO:0000256" key="11">
    <source>
        <dbReference type="ARBA" id="ARBA00022989"/>
    </source>
</evidence>
<evidence type="ECO:0000256" key="6">
    <source>
        <dbReference type="ARBA" id="ARBA00022692"/>
    </source>
</evidence>
<dbReference type="FunFam" id="1.10.287.70:FF:000068">
    <property type="entry name" value="Voltage-dependent N-type calcium channel subunit alpha"/>
    <property type="match status" value="1"/>
</dbReference>
<feature type="transmembrane region" description="Helical" evidence="20">
    <location>
        <begin position="89"/>
        <end position="111"/>
    </location>
</feature>
<dbReference type="Proteomes" id="UP000311919">
    <property type="component" value="Unassembled WGS sequence"/>
</dbReference>
<keyword evidence="15" id="KW-0407">Ion channel</keyword>
<dbReference type="GO" id="GO:0005891">
    <property type="term" value="C:voltage-gated calcium channel complex"/>
    <property type="evidence" value="ECO:0007669"/>
    <property type="project" value="InterPro"/>
</dbReference>
<sequence length="1785" mass="207400">MIVIPLYFFYLPIILTNLELKAKRKFKIPGTEALFQYHKQFRYAVRRLIKSQKFYMIVIMLVLLNALCVSIEFYGQPAWLTDFLYFSEFIFLGLFLFEMIVKIYGLGCLIYFHSTFNIFDFAVVFASLFEIVWQIFYPSDSFGFSALRSIRLLRIFKITRYWASLRNLVLSLLNAMRSILSLLFLLFLFMLIFALLGMQLFGGEFNFDDGKPGQNFDTFVKALLTVFQILTGEDWNMIMYDGIRSQGGVNNGGFVYCIYFVLLVLFGNYTLLNVFLAIAVDNLANAQELTAAEEEEQRLADQLAEQQEDRENSKINLNQPPKIEIDQINERKYSGIEEYRKTLTAQMGNKYCDNYSTMQKFQSDIEQGIDQETQANQDPQPQLYGKPMLPYSSMFIFSSTNPVRRFCHFVVNLRYFDLFIMIVIVSSSLALAAEDPVSENSIRNCLLEYFDHAFTCVFAIEMLLKLIDLGVFLHPYSYCRDTWNLLDAAVVIGALISFFRAYTLKGKAGHASSKNLSTIKSLRVLRVLRPLKTIRRVPKLKAVFDCVVSSLKNVCIILVVYILFQFIFSIVAVQLFQGKFFYCNDLSKLTKEDCQGYFFSYEDSLVPVVKARVWSSRDFNYDNVITAMLTLFTVTTGEGWPEILKNSMDATEVNHGPVEDHSQQMAIFYIIFFIVFPFFFVNIFVALIIITFQEQGENELVDHELDKNQKQCIEFAINSKPLCRYMPSNRASTKYRIWRLVVSSPFEYYIMTMIALNTLILMMKYYRPDYTDANMGIPDWETQKYQNYCSTLVYLNTAFTAMFTMECLLKLIAFGPKSYFRDSWNTFDFITVVGSITDVLVSELQDSSFLNLGFLRLFRAARLIKLIRQGYTIRILLWTFIQSFKALPYVCLLITMLFFIYAVVGMQIFGTIAINEADGQITSYNNFHSFPYAVLLLFRCATGESWQEIMLACTYGQECVNRSSNNCGSNASYAYFVSFNFFCSFLMLNLFVAVIMDNFDYLTRDSSILGSHHLDEFIRVWAEYDPGAKGRIHYTEMYEMLRKLEPPVGFGQNCPYRLAYKKLIRMNMPLDSAGTVHFTTTLFALVRESLGIKMAPAEFMDIKDAELRETIKTLWPVQAKRSLDLLLPPNSEYTFTHLTVGKIYAGLLIYENWQMNKSSGNKKNLHQLSTKPILEACLTQMLGHDPFHMTNRLPNCSKEQSRYGSRVDLRSVNNMEMDHIHSENNYKEQLTYKQHEEELIEKLNQIKHQLNTNDKDEYMKKTLKNKNELFEITTTKNNNGNNINDTKQTFSIIITSPTEKYDKVFSHEGVHEDIIKNNNHNEDDSVIDDEDDVERDEDIQDVDNYFSRKSIHSFSTTTSTDYTTYYPNAYSNYNQKLQNTTVLPSQFQYNSQMNKIKVYTNMPDSEILQRNNKNNNLNTNYGVKHTSKIANQKLAFYPQPPETDNQYLTPDYMFNKVCKIDAFSNKSEGERAERRREDLYRKYKFSAYPQHTNQTNLNFADAVHTLVKQANVMAKRNRINKYLRRSAKDIDWDTISFHRVSMSPRTGDRNIRYYGNNMLTHPKCKRPLCNENHIGYRNFHKNPPLCGYPLVSYNMPQYSSTKDNANSDHMDENNSLSEGFCTTDQEEHHQDSASVYEEAYDQTYERIGRSASIHEICQESENKSSEYTVQKSPNTLHHSPYMISRRSDMKSYVQSAKDLNLITANEFNYANPFNRSGQMVNEKESNKIQFPRLLKSPTTSDDTNSIHYPTKNYRTGSLTFYSIPPHETLMHYSVDLNVNDFDKHS</sequence>
<dbReference type="Gene3D" id="1.10.238.10">
    <property type="entry name" value="EF-hand"/>
    <property type="match status" value="1"/>
</dbReference>
<keyword evidence="23" id="KW-1185">Reference proteome</keyword>
<dbReference type="SUPFAM" id="SSF81324">
    <property type="entry name" value="Voltage-gated potassium channels"/>
    <property type="match status" value="3"/>
</dbReference>
<evidence type="ECO:0000256" key="17">
    <source>
        <dbReference type="PIRSR" id="PIRSR602077-1"/>
    </source>
</evidence>
<dbReference type="FunFam" id="1.20.120.350:FF:000013">
    <property type="entry name" value="Voltage-dependent N-type calcium channel subunit alpha"/>
    <property type="match status" value="1"/>
</dbReference>
<evidence type="ECO:0000256" key="8">
    <source>
        <dbReference type="ARBA" id="ARBA00022737"/>
    </source>
</evidence>
<feature type="transmembrane region" description="Helical" evidence="20">
    <location>
        <begin position="556"/>
        <end position="576"/>
    </location>
</feature>
<evidence type="ECO:0000259" key="21">
    <source>
        <dbReference type="PROSITE" id="PS50222"/>
    </source>
</evidence>
<feature type="transmembrane region" description="Helical" evidence="20">
    <location>
        <begin position="666"/>
        <end position="692"/>
    </location>
</feature>
<keyword evidence="13 20" id="KW-0472">Membrane</keyword>
<dbReference type="Pfam" id="PF16905">
    <property type="entry name" value="GPHH"/>
    <property type="match status" value="1"/>
</dbReference>
<dbReference type="GO" id="GO:0008331">
    <property type="term" value="F:high voltage-gated calcium channel activity"/>
    <property type="evidence" value="ECO:0007669"/>
    <property type="project" value="TreeGrafter"/>
</dbReference>
<evidence type="ECO:0000256" key="13">
    <source>
        <dbReference type="ARBA" id="ARBA00023136"/>
    </source>
</evidence>
<dbReference type="InterPro" id="IPR031649">
    <property type="entry name" value="GPHH_dom"/>
</dbReference>
<dbReference type="OrthoDB" id="416585at2759"/>
<comment type="caution">
    <text evidence="22">The sequence shown here is derived from an EMBL/GenBank/DDBJ whole genome shotgun (WGS) entry which is preliminary data.</text>
</comment>
<evidence type="ECO:0000256" key="12">
    <source>
        <dbReference type="ARBA" id="ARBA00023065"/>
    </source>
</evidence>
<evidence type="ECO:0000256" key="19">
    <source>
        <dbReference type="SAM" id="MobiDB-lite"/>
    </source>
</evidence>
<feature type="transmembrane region" description="Helical" evidence="20">
    <location>
        <begin position="54"/>
        <end position="74"/>
    </location>
</feature>
<dbReference type="SMART" id="SM01062">
    <property type="entry name" value="Ca_chan_IQ"/>
    <property type="match status" value="1"/>
</dbReference>
<dbReference type="GO" id="GO:0098793">
    <property type="term" value="C:presynapse"/>
    <property type="evidence" value="ECO:0007669"/>
    <property type="project" value="UniProtKB-ARBA"/>
</dbReference>